<reference evidence="2 3" key="1">
    <citation type="submission" date="2019-03" db="EMBL/GenBank/DDBJ databases">
        <title>Draft genome sequences of novel Actinobacteria.</title>
        <authorList>
            <person name="Sahin N."/>
            <person name="Ay H."/>
            <person name="Saygin H."/>
        </authorList>
    </citation>
    <scope>NUCLEOTIDE SEQUENCE [LARGE SCALE GENOMIC DNA]</scope>
    <source>
        <strain evidence="2 3">DSM 45347</strain>
    </source>
</reference>
<dbReference type="SUPFAM" id="SSF50475">
    <property type="entry name" value="FMN-binding split barrel"/>
    <property type="match status" value="1"/>
</dbReference>
<dbReference type="OrthoDB" id="3212118at2"/>
<dbReference type="Gene3D" id="2.30.110.10">
    <property type="entry name" value="Electron Transport, Fmn-binding Protein, Chain A"/>
    <property type="match status" value="1"/>
</dbReference>
<dbReference type="RefSeq" id="WP_131945182.1">
    <property type="nucleotide sequence ID" value="NZ_BAAAMX010000029.1"/>
</dbReference>
<feature type="region of interest" description="Disordered" evidence="1">
    <location>
        <begin position="138"/>
        <end position="160"/>
    </location>
</feature>
<dbReference type="Proteomes" id="UP000295431">
    <property type="component" value="Unassembled WGS sequence"/>
</dbReference>
<organism evidence="2 3">
    <name type="scientific">Actinomadura bangladeshensis</name>
    <dbReference type="NCBI Taxonomy" id="453573"/>
    <lineage>
        <taxon>Bacteria</taxon>
        <taxon>Bacillati</taxon>
        <taxon>Actinomycetota</taxon>
        <taxon>Actinomycetes</taxon>
        <taxon>Streptosporangiales</taxon>
        <taxon>Thermomonosporaceae</taxon>
        <taxon>Actinomadura</taxon>
    </lineage>
</organism>
<protein>
    <submittedName>
        <fullName evidence="2">Pyridoxamine 5'-phosphate oxidase family protein</fullName>
    </submittedName>
</protein>
<dbReference type="EMBL" id="SMJW01000424">
    <property type="protein sequence ID" value="TDC02829.1"/>
    <property type="molecule type" value="Genomic_DNA"/>
</dbReference>
<proteinExistence type="predicted"/>
<evidence type="ECO:0000256" key="1">
    <source>
        <dbReference type="SAM" id="MobiDB-lite"/>
    </source>
</evidence>
<name>A0A4R4N2B3_9ACTN</name>
<keyword evidence="3" id="KW-1185">Reference proteome</keyword>
<dbReference type="Pfam" id="PF12900">
    <property type="entry name" value="Pyridox_ox_2"/>
    <property type="match status" value="1"/>
</dbReference>
<sequence length="160" mass="17033">MRSTGEDLEILGREECLALLRSAPVGRVVYTDQALPAIQPVTFVLDGDEAVVIRTAPGSKFDAALRGAIVAFEVDAFDPAARTGWSVTAVGQARAVTDPAEAARVAGLPLRPWAPGPRDHFIRVPLWRVTGRRIPAAGERPALTDANRCGQGHSDDQQSA</sequence>
<dbReference type="AlphaFoldDB" id="A0A4R4N2B3"/>
<comment type="caution">
    <text evidence="2">The sequence shown here is derived from an EMBL/GenBank/DDBJ whole genome shotgun (WGS) entry which is preliminary data.</text>
</comment>
<accession>A0A4R4N2B3</accession>
<gene>
    <name evidence="2" type="ORF">E1284_39100</name>
</gene>
<evidence type="ECO:0000313" key="2">
    <source>
        <dbReference type="EMBL" id="TDC02829.1"/>
    </source>
</evidence>
<evidence type="ECO:0000313" key="3">
    <source>
        <dbReference type="Proteomes" id="UP000295431"/>
    </source>
</evidence>
<dbReference type="InterPro" id="IPR012349">
    <property type="entry name" value="Split_barrel_FMN-bd"/>
</dbReference>
<dbReference type="InterPro" id="IPR024747">
    <property type="entry name" value="Pyridox_Oxase-rel"/>
</dbReference>